<feature type="region of interest" description="Disordered" evidence="1">
    <location>
        <begin position="1"/>
        <end position="21"/>
    </location>
</feature>
<dbReference type="Proteomes" id="UP001283361">
    <property type="component" value="Unassembled WGS sequence"/>
</dbReference>
<evidence type="ECO:0000313" key="3">
    <source>
        <dbReference type="Proteomes" id="UP001283361"/>
    </source>
</evidence>
<dbReference type="EMBL" id="JAWDGP010004366">
    <property type="protein sequence ID" value="KAK3764882.1"/>
    <property type="molecule type" value="Genomic_DNA"/>
</dbReference>
<gene>
    <name evidence="2" type="ORF">RRG08_025404</name>
</gene>
<accession>A0AAE1DC07</accession>
<evidence type="ECO:0000256" key="1">
    <source>
        <dbReference type="SAM" id="MobiDB-lite"/>
    </source>
</evidence>
<organism evidence="2 3">
    <name type="scientific">Elysia crispata</name>
    <name type="common">lettuce slug</name>
    <dbReference type="NCBI Taxonomy" id="231223"/>
    <lineage>
        <taxon>Eukaryota</taxon>
        <taxon>Metazoa</taxon>
        <taxon>Spiralia</taxon>
        <taxon>Lophotrochozoa</taxon>
        <taxon>Mollusca</taxon>
        <taxon>Gastropoda</taxon>
        <taxon>Heterobranchia</taxon>
        <taxon>Euthyneura</taxon>
        <taxon>Panpulmonata</taxon>
        <taxon>Sacoglossa</taxon>
        <taxon>Placobranchoidea</taxon>
        <taxon>Plakobranchidae</taxon>
        <taxon>Elysia</taxon>
    </lineage>
</organism>
<protein>
    <submittedName>
        <fullName evidence="2">Uncharacterized protein</fullName>
    </submittedName>
</protein>
<name>A0AAE1DC07_9GAST</name>
<proteinExistence type="predicted"/>
<sequence>MPRKYKPKAGVRPYNSAPPTSVAQAIDNYKNGGLSQHESIDGVPPQNIVNYNETNLTDDPGRKRLIFKRGIRYPERIMHSTKTSASLMLAVQLVVTSYQYMLCTNQNPSGVHELQSAHTKLDLTDQSQAGSTMCVLLTGSSQ</sequence>
<keyword evidence="3" id="KW-1185">Reference proteome</keyword>
<reference evidence="2" key="1">
    <citation type="journal article" date="2023" name="G3 (Bethesda)">
        <title>A reference genome for the long-term kleptoplast-retaining sea slug Elysia crispata morphotype clarki.</title>
        <authorList>
            <person name="Eastman K.E."/>
            <person name="Pendleton A.L."/>
            <person name="Shaikh M.A."/>
            <person name="Suttiyut T."/>
            <person name="Ogas R."/>
            <person name="Tomko P."/>
            <person name="Gavelis G."/>
            <person name="Widhalm J.R."/>
            <person name="Wisecaver J.H."/>
        </authorList>
    </citation>
    <scope>NUCLEOTIDE SEQUENCE</scope>
    <source>
        <strain evidence="2">ECLA1</strain>
    </source>
</reference>
<dbReference type="AlphaFoldDB" id="A0AAE1DC07"/>
<evidence type="ECO:0000313" key="2">
    <source>
        <dbReference type="EMBL" id="KAK3764882.1"/>
    </source>
</evidence>
<comment type="caution">
    <text evidence="2">The sequence shown here is derived from an EMBL/GenBank/DDBJ whole genome shotgun (WGS) entry which is preliminary data.</text>
</comment>